<keyword evidence="4" id="KW-0378">Hydrolase</keyword>
<dbReference type="PANTHER" id="PTHR39430:SF1">
    <property type="entry name" value="PROTEASE"/>
    <property type="match status" value="1"/>
</dbReference>
<name>A0A854WNE5_9STRE</name>
<dbReference type="GO" id="GO:0006508">
    <property type="term" value="P:proteolysis"/>
    <property type="evidence" value="ECO:0007669"/>
    <property type="project" value="UniProtKB-KW"/>
</dbReference>
<evidence type="ECO:0000256" key="1">
    <source>
        <dbReference type="ARBA" id="ARBA00009067"/>
    </source>
</evidence>
<dbReference type="Pfam" id="PF02517">
    <property type="entry name" value="Rce1-like"/>
    <property type="match status" value="1"/>
</dbReference>
<evidence type="ECO:0000313" key="5">
    <source>
        <dbReference type="Proteomes" id="UP000217465"/>
    </source>
</evidence>
<sequence length="304" mass="33544">MSNKMLSFNTDRYQKWPAWLIIILACVMTQVVMFVGVTIYSLLSLLVFLIYSLLKDGHTGNVLNMMQSMHFELLGFAGAALALMAWVKWFENRPITSLGFFKQKWAFEIAKGWFWGTVLLSSAFLLSYLFGGLTFDKVDLSSKTIWYVLSLIPLWFIQGGTEELITRGWFLPLINKRSNLAIAVAVSSSLFGLMHLGNDHVTIASMLSLILSGFLMALYMLKTDNIWGVAGLHGAWNFMQGNFFGVAVSGSQTGASILAFKSKVGAPDWLSGGAFGTEGSLMASLVLFVGIAILAWQLKKGEIS</sequence>
<feature type="transmembrane region" description="Helical" evidence="2">
    <location>
        <begin position="203"/>
        <end position="221"/>
    </location>
</feature>
<proteinExistence type="inferred from homology"/>
<dbReference type="AlphaFoldDB" id="A0A854WNE5"/>
<keyword evidence="2" id="KW-1133">Transmembrane helix</keyword>
<dbReference type="GO" id="GO:0080120">
    <property type="term" value="P:CAAX-box protein maturation"/>
    <property type="evidence" value="ECO:0007669"/>
    <property type="project" value="UniProtKB-ARBA"/>
</dbReference>
<feature type="domain" description="CAAX prenyl protease 2/Lysostaphin resistance protein A-like" evidence="3">
    <location>
        <begin position="145"/>
        <end position="239"/>
    </location>
</feature>
<evidence type="ECO:0000313" key="4">
    <source>
        <dbReference type="EMBL" id="PCH10712.1"/>
    </source>
</evidence>
<comment type="similarity">
    <text evidence="1">Belongs to the UPF0177 family.</text>
</comment>
<feature type="transmembrane region" description="Helical" evidence="2">
    <location>
        <begin position="242"/>
        <end position="260"/>
    </location>
</feature>
<dbReference type="InterPro" id="IPR003675">
    <property type="entry name" value="Rce1/LyrA-like_dom"/>
</dbReference>
<feature type="transmembrane region" description="Helical" evidence="2">
    <location>
        <begin position="145"/>
        <end position="166"/>
    </location>
</feature>
<dbReference type="GO" id="GO:0004175">
    <property type="term" value="F:endopeptidase activity"/>
    <property type="evidence" value="ECO:0007669"/>
    <property type="project" value="UniProtKB-ARBA"/>
</dbReference>
<dbReference type="RefSeq" id="WP_096633964.1">
    <property type="nucleotide sequence ID" value="NZ_NSGR01000010.1"/>
</dbReference>
<keyword evidence="2" id="KW-0472">Membrane</keyword>
<keyword evidence="4" id="KW-0645">Protease</keyword>
<comment type="caution">
    <text evidence="4">The sequence shown here is derived from an EMBL/GenBank/DDBJ whole genome shotgun (WGS) entry which is preliminary data.</text>
</comment>
<dbReference type="PANTHER" id="PTHR39430">
    <property type="entry name" value="MEMBRANE-ASSOCIATED PROTEASE-RELATED"/>
    <property type="match status" value="1"/>
</dbReference>
<reference evidence="4 5" key="1">
    <citation type="submission" date="2016-06" db="EMBL/GenBank/DDBJ databases">
        <authorList>
            <person name="Haines A.N."/>
            <person name="Council K.R."/>
        </authorList>
    </citation>
    <scope>NUCLEOTIDE SEQUENCE [LARGE SCALE GENOMIC DNA]</scope>
    <source>
        <strain evidence="4 5">SP158-29</strain>
    </source>
</reference>
<feature type="transmembrane region" description="Helical" evidence="2">
    <location>
        <begin position="20"/>
        <end position="53"/>
    </location>
</feature>
<feature type="transmembrane region" description="Helical" evidence="2">
    <location>
        <begin position="280"/>
        <end position="298"/>
    </location>
</feature>
<protein>
    <submittedName>
        <fullName evidence="4">CAAX amino terminal protease self-immunity</fullName>
    </submittedName>
</protein>
<feature type="transmembrane region" description="Helical" evidence="2">
    <location>
        <begin position="112"/>
        <end position="133"/>
    </location>
</feature>
<evidence type="ECO:0000256" key="2">
    <source>
        <dbReference type="SAM" id="Phobius"/>
    </source>
</evidence>
<dbReference type="Proteomes" id="UP000217465">
    <property type="component" value="Unassembled WGS sequence"/>
</dbReference>
<keyword evidence="2" id="KW-0812">Transmembrane</keyword>
<organism evidence="4 5">
    <name type="scientific">Streptococcus parauberis</name>
    <dbReference type="NCBI Taxonomy" id="1348"/>
    <lineage>
        <taxon>Bacteria</taxon>
        <taxon>Bacillati</taxon>
        <taxon>Bacillota</taxon>
        <taxon>Bacilli</taxon>
        <taxon>Lactobacillales</taxon>
        <taxon>Streptococcaceae</taxon>
        <taxon>Streptococcus</taxon>
    </lineage>
</organism>
<evidence type="ECO:0000259" key="3">
    <source>
        <dbReference type="Pfam" id="PF02517"/>
    </source>
</evidence>
<dbReference type="EMBL" id="NSGR01000010">
    <property type="protein sequence ID" value="PCH10712.1"/>
    <property type="molecule type" value="Genomic_DNA"/>
</dbReference>
<feature type="transmembrane region" description="Helical" evidence="2">
    <location>
        <begin position="178"/>
        <end position="197"/>
    </location>
</feature>
<gene>
    <name evidence="4" type="ORF">A9Y57_02002</name>
</gene>
<feature type="transmembrane region" description="Helical" evidence="2">
    <location>
        <begin position="73"/>
        <end position="91"/>
    </location>
</feature>
<dbReference type="PROSITE" id="PS51257">
    <property type="entry name" value="PROKAR_LIPOPROTEIN"/>
    <property type="match status" value="1"/>
</dbReference>
<accession>A0A854WNE5</accession>